<keyword evidence="3" id="KW-1185">Reference proteome</keyword>
<dbReference type="SUPFAM" id="SSF55174">
    <property type="entry name" value="Alpha-L RNA-binding motif"/>
    <property type="match status" value="1"/>
</dbReference>
<dbReference type="Gene3D" id="3.10.290.10">
    <property type="entry name" value="RNA-binding S4 domain"/>
    <property type="match status" value="1"/>
</dbReference>
<reference evidence="2 3" key="1">
    <citation type="submission" date="2018-07" db="EMBL/GenBank/DDBJ databases">
        <title>Genome sequencing of Moraxellaceae gen. HYN0046.</title>
        <authorList>
            <person name="Kim M."/>
            <person name="Yi H."/>
        </authorList>
    </citation>
    <scope>NUCLEOTIDE SEQUENCE [LARGE SCALE GENOMIC DNA]</scope>
    <source>
        <strain evidence="2 3">HYN0046</strain>
    </source>
</reference>
<proteinExistence type="predicted"/>
<dbReference type="KEGG" id="mbah:HYN46_11145"/>
<dbReference type="EMBL" id="CP031222">
    <property type="protein sequence ID" value="AXI03349.1"/>
    <property type="molecule type" value="Genomic_DNA"/>
</dbReference>
<protein>
    <submittedName>
        <fullName evidence="2">Ribosome-associated protein YbcJ</fullName>
    </submittedName>
</protein>
<dbReference type="RefSeq" id="WP_114899458.1">
    <property type="nucleotide sequence ID" value="NZ_CP031222.1"/>
</dbReference>
<dbReference type="GO" id="GO:0003723">
    <property type="term" value="F:RNA binding"/>
    <property type="evidence" value="ECO:0007669"/>
    <property type="project" value="UniProtKB-KW"/>
</dbReference>
<dbReference type="PROSITE" id="PS50889">
    <property type="entry name" value="S4"/>
    <property type="match status" value="1"/>
</dbReference>
<dbReference type="NCBIfam" id="NF008561">
    <property type="entry name" value="PRK11507.1"/>
    <property type="match status" value="1"/>
</dbReference>
<evidence type="ECO:0000313" key="2">
    <source>
        <dbReference type="EMBL" id="AXI03349.1"/>
    </source>
</evidence>
<dbReference type="CDD" id="cd00165">
    <property type="entry name" value="S4"/>
    <property type="match status" value="1"/>
</dbReference>
<organism evidence="2 3">
    <name type="scientific">Aquirhabdus parva</name>
    <dbReference type="NCBI Taxonomy" id="2283318"/>
    <lineage>
        <taxon>Bacteria</taxon>
        <taxon>Pseudomonadati</taxon>
        <taxon>Pseudomonadota</taxon>
        <taxon>Gammaproteobacteria</taxon>
        <taxon>Moraxellales</taxon>
        <taxon>Moraxellaceae</taxon>
        <taxon>Aquirhabdus</taxon>
    </lineage>
</organism>
<accession>A0A345P7U0</accession>
<sequence>MNTFHLEGRSHVTLSNLLKIEGWCESGAAAKHAIDEGRVTVDGQVELRKRNKIVADQVVRFAGNTIKVVE</sequence>
<dbReference type="OrthoDB" id="9802835at2"/>
<dbReference type="AlphaFoldDB" id="A0A345P7U0"/>
<dbReference type="Proteomes" id="UP000253940">
    <property type="component" value="Chromosome"/>
</dbReference>
<keyword evidence="1" id="KW-0694">RNA-binding</keyword>
<name>A0A345P7U0_9GAMM</name>
<evidence type="ECO:0000313" key="3">
    <source>
        <dbReference type="Proteomes" id="UP000253940"/>
    </source>
</evidence>
<gene>
    <name evidence="2" type="primary">ybcJ</name>
    <name evidence="2" type="ORF">HYN46_11145</name>
</gene>
<evidence type="ECO:0000256" key="1">
    <source>
        <dbReference type="PROSITE-ProRule" id="PRU00182"/>
    </source>
</evidence>
<dbReference type="InterPro" id="IPR036986">
    <property type="entry name" value="S4_RNA-bd_sf"/>
</dbReference>
<dbReference type="Pfam" id="PF13275">
    <property type="entry name" value="S4_2"/>
    <property type="match status" value="1"/>
</dbReference>